<dbReference type="PANTHER" id="PTHR35008:SF4">
    <property type="entry name" value="BLL4482 PROTEIN"/>
    <property type="match status" value="1"/>
</dbReference>
<dbReference type="RefSeq" id="WP_367885480.1">
    <property type="nucleotide sequence ID" value="NZ_CP130612.1"/>
</dbReference>
<feature type="domain" description="Cytochrome c" evidence="5">
    <location>
        <begin position="198"/>
        <end position="293"/>
    </location>
</feature>
<dbReference type="Gene3D" id="1.10.760.10">
    <property type="entry name" value="Cytochrome c-like domain"/>
    <property type="match status" value="2"/>
</dbReference>
<dbReference type="GO" id="GO:0009055">
    <property type="term" value="F:electron transfer activity"/>
    <property type="evidence" value="ECO:0007669"/>
    <property type="project" value="InterPro"/>
</dbReference>
<dbReference type="KEGG" id="pspc:Strain318_001897"/>
<accession>A0AA49JV68</accession>
<feature type="domain" description="Cytochrome c" evidence="5">
    <location>
        <begin position="52"/>
        <end position="152"/>
    </location>
</feature>
<keyword evidence="2 4" id="KW-0479">Metal-binding</keyword>
<dbReference type="Proteomes" id="UP001229955">
    <property type="component" value="Chromosome"/>
</dbReference>
<sequence>MKRFLKVAAFAAGGLIVLAGAGVAGLYAWSNGELTATVEDPTHPFTAPTDSASIARGEHVMKALAKCGDCHGEDFGGRTMVDDAAIGRLSGPNITTGRGGVLSGMTDADIERAIRHGVAKDGRRLVLMPSHEYQLMSDEDVGVLIAYLRTVAPVDREIPPNRVGPLARALYATNKMPLFPANSVTHRNEVVPSVAPDSTVAYGRYLANGGCSGCHAQNFSGGPIGGAPPDWPHASNLTPTGLAAYNYDAFVRVLTTGTRPDGTTLHPVMPVQATKLMTPVEMTAIWKYLQTVPAAETGTR</sequence>
<dbReference type="InterPro" id="IPR009056">
    <property type="entry name" value="Cyt_c-like_dom"/>
</dbReference>
<evidence type="ECO:0000313" key="8">
    <source>
        <dbReference type="Proteomes" id="UP001229955"/>
    </source>
</evidence>
<evidence type="ECO:0000259" key="5">
    <source>
        <dbReference type="PROSITE" id="PS51007"/>
    </source>
</evidence>
<keyword evidence="3 4" id="KW-0408">Iron</keyword>
<dbReference type="GO" id="GO:0046872">
    <property type="term" value="F:metal ion binding"/>
    <property type="evidence" value="ECO:0007669"/>
    <property type="project" value="UniProtKB-KW"/>
</dbReference>
<dbReference type="InterPro" id="IPR036909">
    <property type="entry name" value="Cyt_c-like_dom_sf"/>
</dbReference>
<evidence type="ECO:0000256" key="3">
    <source>
        <dbReference type="ARBA" id="ARBA00023004"/>
    </source>
</evidence>
<evidence type="ECO:0000313" key="7">
    <source>
        <dbReference type="EMBL" id="WKW15508.1"/>
    </source>
</evidence>
<evidence type="ECO:0000256" key="4">
    <source>
        <dbReference type="PROSITE-ProRule" id="PRU00433"/>
    </source>
</evidence>
<evidence type="ECO:0000256" key="2">
    <source>
        <dbReference type="ARBA" id="ARBA00022723"/>
    </source>
</evidence>
<dbReference type="InterPro" id="IPR051459">
    <property type="entry name" value="Cytochrome_c-type_DH"/>
</dbReference>
<dbReference type="PANTHER" id="PTHR35008">
    <property type="entry name" value="BLL4482 PROTEIN-RELATED"/>
    <property type="match status" value="1"/>
</dbReference>
<protein>
    <submittedName>
        <fullName evidence="7">C-type cytochrome</fullName>
    </submittedName>
</protein>
<name>A0AA49Q799_9BACT</name>
<dbReference type="Pfam" id="PF00034">
    <property type="entry name" value="Cytochrom_C"/>
    <property type="match status" value="1"/>
</dbReference>
<gene>
    <name evidence="6" type="ORF">Strain138_001898</name>
    <name evidence="7" type="ORF">Strain318_001897</name>
</gene>
<reference evidence="7" key="1">
    <citation type="submission" date="2023-07" db="EMBL/GenBank/DDBJ databases">
        <authorList>
            <person name="Haufschild T."/>
            <person name="Kallscheuer N."/>
            <person name="Hammer J."/>
            <person name="Kohn T."/>
            <person name="Kabuu M."/>
            <person name="Jogler M."/>
            <person name="Wohfarth N."/>
            <person name="Heuer A."/>
            <person name="Rohde M."/>
            <person name="van Teeseling M.C.F."/>
            <person name="Jogler C."/>
        </authorList>
    </citation>
    <scope>NUCLEOTIDE SEQUENCE</scope>
    <source>
        <strain evidence="6">Strain 138</strain>
        <strain evidence="7">Strain 318</strain>
    </source>
</reference>
<keyword evidence="1 4" id="KW-0349">Heme</keyword>
<accession>A0AA49Q799</accession>
<dbReference type="Pfam" id="PF13442">
    <property type="entry name" value="Cytochrome_CBB3"/>
    <property type="match status" value="1"/>
</dbReference>
<dbReference type="GO" id="GO:0020037">
    <property type="term" value="F:heme binding"/>
    <property type="evidence" value="ECO:0007669"/>
    <property type="project" value="InterPro"/>
</dbReference>
<evidence type="ECO:0000313" key="6">
    <source>
        <dbReference type="EMBL" id="WKW12601.1"/>
    </source>
</evidence>
<dbReference type="EMBL" id="CP130612">
    <property type="protein sequence ID" value="WKW12601.1"/>
    <property type="molecule type" value="Genomic_DNA"/>
</dbReference>
<organism evidence="7 8">
    <name type="scientific">Pseudogemmatithrix spongiicola</name>
    <dbReference type="NCBI Taxonomy" id="3062599"/>
    <lineage>
        <taxon>Bacteria</taxon>
        <taxon>Pseudomonadati</taxon>
        <taxon>Gemmatimonadota</taxon>
        <taxon>Gemmatimonadia</taxon>
        <taxon>Gemmatimonadales</taxon>
        <taxon>Gemmatimonadaceae</taxon>
        <taxon>Pseudogemmatithrix</taxon>
    </lineage>
</organism>
<dbReference type="PROSITE" id="PS51007">
    <property type="entry name" value="CYTC"/>
    <property type="match status" value="2"/>
</dbReference>
<proteinExistence type="predicted"/>
<dbReference type="SUPFAM" id="SSF46626">
    <property type="entry name" value="Cytochrome c"/>
    <property type="match status" value="2"/>
</dbReference>
<dbReference type="AlphaFoldDB" id="A0AA49Q799"/>
<evidence type="ECO:0000256" key="1">
    <source>
        <dbReference type="ARBA" id="ARBA00022617"/>
    </source>
</evidence>
<keyword evidence="8" id="KW-1185">Reference proteome</keyword>
<dbReference type="EMBL" id="CP130613">
    <property type="protein sequence ID" value="WKW15508.1"/>
    <property type="molecule type" value="Genomic_DNA"/>
</dbReference>